<feature type="transmembrane region" description="Helical" evidence="1">
    <location>
        <begin position="294"/>
        <end position="313"/>
    </location>
</feature>
<dbReference type="RefSeq" id="WP_181555443.1">
    <property type="nucleotide sequence ID" value="NZ_JACDUT010000003.1"/>
</dbReference>
<keyword evidence="1" id="KW-1133">Transmembrane helix</keyword>
<dbReference type="Proteomes" id="UP000523087">
    <property type="component" value="Unassembled WGS sequence"/>
</dbReference>
<accession>A0A7V9Z5Q4</accession>
<dbReference type="InterPro" id="IPR030832">
    <property type="entry name" value="Acidic_LPXTA"/>
</dbReference>
<dbReference type="NCBIfam" id="TIGR04383">
    <property type="entry name" value="acidic_w_LPXTA"/>
    <property type="match status" value="1"/>
</dbReference>
<proteinExistence type="predicted"/>
<comment type="caution">
    <text evidence="2">The sequence shown here is derived from an EMBL/GenBank/DDBJ whole genome shotgun (WGS) entry which is preliminary data.</text>
</comment>
<dbReference type="EMBL" id="JACDUT010000003">
    <property type="protein sequence ID" value="MBA2874542.1"/>
    <property type="molecule type" value="Genomic_DNA"/>
</dbReference>
<dbReference type="NCBIfam" id="TIGR01167">
    <property type="entry name" value="LPXTG_anchor"/>
    <property type="match status" value="1"/>
</dbReference>
<dbReference type="AlphaFoldDB" id="A0A7V9Z5Q4"/>
<evidence type="ECO:0000313" key="3">
    <source>
        <dbReference type="Proteomes" id="UP000523087"/>
    </source>
</evidence>
<name>A0A7V9Z5Q4_9BACL</name>
<keyword evidence="1" id="KW-0472">Membrane</keyword>
<organism evidence="2 3">
    <name type="scientific">Thermaerobacillus caldiproteolyticus</name>
    <dbReference type="NCBI Taxonomy" id="247480"/>
    <lineage>
        <taxon>Bacteria</taxon>
        <taxon>Bacillati</taxon>
        <taxon>Bacillota</taxon>
        <taxon>Bacilli</taxon>
        <taxon>Bacillales</taxon>
        <taxon>Anoxybacillaceae</taxon>
        <taxon>Thermaerobacillus</taxon>
    </lineage>
</organism>
<gene>
    <name evidence="2" type="ORF">HNR31_001312</name>
</gene>
<sequence>MKKLLFVAVICLFLNTINVDDRAFAQINEKELQQYVSSFGWTIEDLQHYLADYDMTINDFATLEKLKERLGTPITEENLNELLMRYNLTQEELEALLGQFGETVQDYTFIKDLDTAVDFYLHHDKEMQEINDMLASIGFTEQEVNRLFEHIMSLDERALVQRLEGVDARLEPFLHIDDPTKLTDAQQEELISIWETLLSALEIQPKFYLVKHGQKQKVSSRQLMAMNTLGGRDLLVELYNNQGERLVDLQLSENMLTSDYILHAGESFVHAGEMAAKMKEKMQGEKMPNTASPYVTNTLIGLLLMLLGAFVYWRTREKAME</sequence>
<keyword evidence="1" id="KW-0812">Transmembrane</keyword>
<evidence type="ECO:0000256" key="1">
    <source>
        <dbReference type="SAM" id="Phobius"/>
    </source>
</evidence>
<protein>
    <submittedName>
        <fullName evidence="2">Processed acidic surface protein</fullName>
    </submittedName>
</protein>
<keyword evidence="3" id="KW-1185">Reference proteome</keyword>
<reference evidence="2 3" key="1">
    <citation type="submission" date="2020-07" db="EMBL/GenBank/DDBJ databases">
        <title>Genomic Encyclopedia of Type Strains, Phase IV (KMG-IV): sequencing the most valuable type-strain genomes for metagenomic binning, comparative biology and taxonomic classification.</title>
        <authorList>
            <person name="Goeker M."/>
        </authorList>
    </citation>
    <scope>NUCLEOTIDE SEQUENCE [LARGE SCALE GENOMIC DNA]</scope>
    <source>
        <strain evidence="2 3">DSM 15730</strain>
    </source>
</reference>
<evidence type="ECO:0000313" key="2">
    <source>
        <dbReference type="EMBL" id="MBA2874542.1"/>
    </source>
</evidence>